<dbReference type="PROSITE" id="PS00211">
    <property type="entry name" value="ABC_TRANSPORTER_1"/>
    <property type="match status" value="1"/>
</dbReference>
<dbReference type="InterPro" id="IPR017871">
    <property type="entry name" value="ABC_transporter-like_CS"/>
</dbReference>
<dbReference type="InterPro" id="IPR027417">
    <property type="entry name" value="P-loop_NTPase"/>
</dbReference>
<evidence type="ECO:0000256" key="6">
    <source>
        <dbReference type="ARBA" id="ARBA00022989"/>
    </source>
</evidence>
<proteinExistence type="predicted"/>
<organism evidence="11 12">
    <name type="scientific">Tepidibacillus decaturensis</name>
    <dbReference type="NCBI Taxonomy" id="1413211"/>
    <lineage>
        <taxon>Bacteria</taxon>
        <taxon>Bacillati</taxon>
        <taxon>Bacillota</taxon>
        <taxon>Bacilli</taxon>
        <taxon>Bacillales</taxon>
        <taxon>Bacillaceae</taxon>
        <taxon>Tepidibacillus</taxon>
    </lineage>
</organism>
<evidence type="ECO:0000256" key="8">
    <source>
        <dbReference type="SAM" id="Phobius"/>
    </source>
</evidence>
<feature type="transmembrane region" description="Helical" evidence="8">
    <location>
        <begin position="352"/>
        <end position="371"/>
    </location>
</feature>
<feature type="domain" description="ABC transporter" evidence="9">
    <location>
        <begin position="447"/>
        <end position="681"/>
    </location>
</feature>
<evidence type="ECO:0000256" key="4">
    <source>
        <dbReference type="ARBA" id="ARBA00022741"/>
    </source>
</evidence>
<evidence type="ECO:0000259" key="10">
    <source>
        <dbReference type="PROSITE" id="PS50929"/>
    </source>
</evidence>
<dbReference type="PANTHER" id="PTHR43394:SF1">
    <property type="entry name" value="ATP-BINDING CASSETTE SUB-FAMILY B MEMBER 10, MITOCHONDRIAL"/>
    <property type="match status" value="1"/>
</dbReference>
<dbReference type="EMBL" id="LSKU01000001">
    <property type="protein sequence ID" value="KXG44011.1"/>
    <property type="molecule type" value="Genomic_DNA"/>
</dbReference>
<feature type="domain" description="ABC transmembrane type-1" evidence="10">
    <location>
        <begin position="34"/>
        <end position="413"/>
    </location>
</feature>
<evidence type="ECO:0000259" key="9">
    <source>
        <dbReference type="PROSITE" id="PS50893"/>
    </source>
</evidence>
<dbReference type="SUPFAM" id="SSF52540">
    <property type="entry name" value="P-loop containing nucleoside triphosphate hydrolases"/>
    <property type="match status" value="1"/>
</dbReference>
<keyword evidence="5 11" id="KW-0067">ATP-binding</keyword>
<dbReference type="Pfam" id="PF00664">
    <property type="entry name" value="ABC_membrane"/>
    <property type="match status" value="1"/>
</dbReference>
<comment type="caution">
    <text evidence="11">The sequence shown here is derived from an EMBL/GenBank/DDBJ whole genome shotgun (WGS) entry which is preliminary data.</text>
</comment>
<evidence type="ECO:0000256" key="5">
    <source>
        <dbReference type="ARBA" id="ARBA00022840"/>
    </source>
</evidence>
<sequence length="695" mass="80305">MSNIHEEEAIGKAYDYRLMKRLLQYAKPYRLLIILTITLLMIITVLDLAGPYLIKIAIDDHINAISDPMVAFEPGKANKEGVLFQGKEFVRERNLTEEKVDHLPRYQIIEEKNQYYLIEGFIAKNQPYQWIEENGQLILTQNGKTYPTKALTDEDLRIFRQKDISSLYKIGAIFFGFLVLGFILNYIQTYLLQYTGQKIIFNMRQEIFSHIQTLPLSFFDKNPVGRLVTRVTNDTETLNDMYSNVLVNLFKDVFILIGIIIVMLQLNIKLALVSFIALPLIILSSTVYKKLARDAFRIVRTRLARINATLNENLSGMRVVHIFKREKQQFEQFDQINTSHYEANMKELKTAAIFRPSMDFIYSISLTFLLWVGGKNVIQGAVEFGVLYAFIDYIRRFFQPINDLTEKYTIMQSAMASSERIFQLLDQKDSIPNPSTPIHLDKIKGKIEFNHVWFAYQDEDWVLRDVNFTIKPGEMVAFVGATGAGKSSIINLLGRFYDIQKGAIKIDGVDIRQMDKFELRKQIGVVLQDVFLFAGDINSNIRLNNPDITDEEIKQVANYVNAHHFIEKLPNQYHEEVKERGSTLSQGQRQLLAFARTLAFDPSILILDEATANIDTETELLIQDALNKLIKGRTTIVVAHRLSTIQHADKIIVLHKGKIREMGTHQELLAQGGLYYNLYQLQYKEDFEQQKKKHR</sequence>
<keyword evidence="2" id="KW-0813">Transport</keyword>
<dbReference type="InterPro" id="IPR003593">
    <property type="entry name" value="AAA+_ATPase"/>
</dbReference>
<dbReference type="PROSITE" id="PS50893">
    <property type="entry name" value="ABC_TRANSPORTER_2"/>
    <property type="match status" value="1"/>
</dbReference>
<dbReference type="GO" id="GO:0016887">
    <property type="term" value="F:ATP hydrolysis activity"/>
    <property type="evidence" value="ECO:0007669"/>
    <property type="project" value="InterPro"/>
</dbReference>
<evidence type="ECO:0000313" key="12">
    <source>
        <dbReference type="Proteomes" id="UP000070352"/>
    </source>
</evidence>
<evidence type="ECO:0000256" key="2">
    <source>
        <dbReference type="ARBA" id="ARBA00022448"/>
    </source>
</evidence>
<dbReference type="SMART" id="SM00382">
    <property type="entry name" value="AAA"/>
    <property type="match status" value="1"/>
</dbReference>
<dbReference type="PROSITE" id="PS50929">
    <property type="entry name" value="ABC_TM1F"/>
    <property type="match status" value="1"/>
</dbReference>
<dbReference type="GO" id="GO:0005524">
    <property type="term" value="F:ATP binding"/>
    <property type="evidence" value="ECO:0007669"/>
    <property type="project" value="UniProtKB-KW"/>
</dbReference>
<protein>
    <submittedName>
        <fullName evidence="11">Lipid A ABC transporter permease/ATP-binding protein</fullName>
    </submittedName>
</protein>
<dbReference type="InterPro" id="IPR036640">
    <property type="entry name" value="ABC1_TM_sf"/>
</dbReference>
<feature type="transmembrane region" description="Helical" evidence="8">
    <location>
        <begin position="253"/>
        <end position="283"/>
    </location>
</feature>
<dbReference type="CDD" id="cd18544">
    <property type="entry name" value="ABC_6TM_TmrA_like"/>
    <property type="match status" value="1"/>
</dbReference>
<evidence type="ECO:0000256" key="3">
    <source>
        <dbReference type="ARBA" id="ARBA00022692"/>
    </source>
</evidence>
<dbReference type="PANTHER" id="PTHR43394">
    <property type="entry name" value="ATP-DEPENDENT PERMEASE MDL1, MITOCHONDRIAL"/>
    <property type="match status" value="1"/>
</dbReference>
<evidence type="ECO:0000313" key="11">
    <source>
        <dbReference type="EMBL" id="KXG44011.1"/>
    </source>
</evidence>
<keyword evidence="6 8" id="KW-1133">Transmembrane helix</keyword>
<dbReference type="AlphaFoldDB" id="A0A135L4W6"/>
<keyword evidence="3 8" id="KW-0812">Transmembrane</keyword>
<dbReference type="GO" id="GO:0005886">
    <property type="term" value="C:plasma membrane"/>
    <property type="evidence" value="ECO:0007669"/>
    <property type="project" value="UniProtKB-SubCell"/>
</dbReference>
<reference evidence="11 12" key="1">
    <citation type="submission" date="2016-02" db="EMBL/GenBank/DDBJ databases">
        <title>Draft Genome for Tepidibacillus decaturensis nov. sp. Strain Z9, an Anaerobic, Moderately Thermophilic and Heterotrophic Bacterium from Deep Subsurface of the Illinois Basin, USA.</title>
        <authorList>
            <person name="Dong Y."/>
            <person name="Chang J.Y."/>
            <person name="Sanford R."/>
            <person name="Fouke B.W."/>
        </authorList>
    </citation>
    <scope>NUCLEOTIDE SEQUENCE [LARGE SCALE GENOMIC DNA]</scope>
    <source>
        <strain evidence="11 12">Z9</strain>
    </source>
</reference>
<evidence type="ECO:0000256" key="1">
    <source>
        <dbReference type="ARBA" id="ARBA00004651"/>
    </source>
</evidence>
<dbReference type="FunFam" id="3.40.50.300:FF:000287">
    <property type="entry name" value="Multidrug ABC transporter ATP-binding protein"/>
    <property type="match status" value="1"/>
</dbReference>
<dbReference type="CDD" id="cd03254">
    <property type="entry name" value="ABCC_Glucan_exporter_like"/>
    <property type="match status" value="1"/>
</dbReference>
<dbReference type="Proteomes" id="UP000070352">
    <property type="component" value="Unassembled WGS sequence"/>
</dbReference>
<dbReference type="InterPro" id="IPR011527">
    <property type="entry name" value="ABC1_TM_dom"/>
</dbReference>
<name>A0A135L4W6_9BACI</name>
<keyword evidence="12" id="KW-1185">Reference proteome</keyword>
<dbReference type="SUPFAM" id="SSF90123">
    <property type="entry name" value="ABC transporter transmembrane region"/>
    <property type="match status" value="1"/>
</dbReference>
<dbReference type="STRING" id="1413211.U473_08330"/>
<dbReference type="Gene3D" id="1.20.1560.10">
    <property type="entry name" value="ABC transporter type 1, transmembrane domain"/>
    <property type="match status" value="1"/>
</dbReference>
<dbReference type="InterPro" id="IPR003439">
    <property type="entry name" value="ABC_transporter-like_ATP-bd"/>
</dbReference>
<keyword evidence="4" id="KW-0547">Nucleotide-binding</keyword>
<dbReference type="RefSeq" id="WP_068725216.1">
    <property type="nucleotide sequence ID" value="NZ_LSKU01000001.1"/>
</dbReference>
<dbReference type="OrthoDB" id="9770415at2"/>
<feature type="transmembrane region" description="Helical" evidence="8">
    <location>
        <begin position="29"/>
        <end position="49"/>
    </location>
</feature>
<dbReference type="Pfam" id="PF00005">
    <property type="entry name" value="ABC_tran"/>
    <property type="match status" value="1"/>
</dbReference>
<accession>A0A135L4W6</accession>
<dbReference type="InterPro" id="IPR039421">
    <property type="entry name" value="Type_1_exporter"/>
</dbReference>
<gene>
    <name evidence="11" type="ORF">U473_08330</name>
</gene>
<feature type="transmembrane region" description="Helical" evidence="8">
    <location>
        <begin position="167"/>
        <end position="187"/>
    </location>
</feature>
<dbReference type="GO" id="GO:0015421">
    <property type="term" value="F:ABC-type oligopeptide transporter activity"/>
    <property type="evidence" value="ECO:0007669"/>
    <property type="project" value="TreeGrafter"/>
</dbReference>
<evidence type="ECO:0000256" key="7">
    <source>
        <dbReference type="ARBA" id="ARBA00023136"/>
    </source>
</evidence>
<dbReference type="Gene3D" id="3.40.50.300">
    <property type="entry name" value="P-loop containing nucleotide triphosphate hydrolases"/>
    <property type="match status" value="1"/>
</dbReference>
<keyword evidence="7 8" id="KW-0472">Membrane</keyword>
<comment type="subcellular location">
    <subcellularLocation>
        <location evidence="1">Cell membrane</location>
        <topology evidence="1">Multi-pass membrane protein</topology>
    </subcellularLocation>
</comment>